<comment type="pathway">
    <text evidence="6">Amino-acid degradation; L-valine degradation.</text>
</comment>
<dbReference type="OrthoDB" id="9786703at2"/>
<dbReference type="InterPro" id="IPR013328">
    <property type="entry name" value="6PGD_dom2"/>
</dbReference>
<protein>
    <recommendedName>
        <fullName evidence="6">3-hydroxyisobutyrate dehydrogenase</fullName>
        <shortName evidence="6">HIBADH</shortName>
        <ecNumber evidence="6">1.1.1.31</ecNumber>
    </recommendedName>
</protein>
<keyword evidence="10" id="KW-1185">Reference proteome</keyword>
<dbReference type="SUPFAM" id="SSF48179">
    <property type="entry name" value="6-phosphogluconate dehydrogenase C-terminal domain-like"/>
    <property type="match status" value="1"/>
</dbReference>
<evidence type="ECO:0000256" key="2">
    <source>
        <dbReference type="ARBA" id="ARBA00022456"/>
    </source>
</evidence>
<evidence type="ECO:0000259" key="8">
    <source>
        <dbReference type="Pfam" id="PF14833"/>
    </source>
</evidence>
<dbReference type="InterPro" id="IPR036291">
    <property type="entry name" value="NAD(P)-bd_dom_sf"/>
</dbReference>
<dbReference type="Gene3D" id="1.10.1040.10">
    <property type="entry name" value="N-(1-d-carboxylethyl)-l-norvaline Dehydrogenase, domain 2"/>
    <property type="match status" value="1"/>
</dbReference>
<dbReference type="GO" id="GO:0051287">
    <property type="term" value="F:NAD binding"/>
    <property type="evidence" value="ECO:0007669"/>
    <property type="project" value="InterPro"/>
</dbReference>
<sequence length="302" mass="32154">MRVGFIGLGNMGRPMAKNILQKGFPLIVYDIVPTAMSHLIDQGAQGASSPKELAGRVDIVITMLPDAKAVSSVLEGEEGVFAGARKGLLIVDMSTVAPSDTQRLAQEAMARGLRYLDAPVSGGVAGAEAGKLTIMVGGKEEDYKQCLPLFQCMGERIYHVGDIGSGNAVKLVNNLLLGINMIGVAEALTLGVKAGLKPEVLLEVIKNSSGQSYAFTSKVPSFILSGHFKPGFSINLQHKDIELALQTAKECNIPLLLGSVAYQVYTLARGKGWGQEDISAVIKLWEEVAGLEVRYAELRKDG</sequence>
<evidence type="ECO:0000313" key="10">
    <source>
        <dbReference type="Proteomes" id="UP000192569"/>
    </source>
</evidence>
<dbReference type="InterPro" id="IPR006115">
    <property type="entry name" value="6PGDH_NADP-bd"/>
</dbReference>
<dbReference type="GO" id="GO:0050661">
    <property type="term" value="F:NADP binding"/>
    <property type="evidence" value="ECO:0007669"/>
    <property type="project" value="InterPro"/>
</dbReference>
<dbReference type="AlphaFoldDB" id="A0A1W1VJ79"/>
<keyword evidence="4 6" id="KW-0520">NAD</keyword>
<evidence type="ECO:0000256" key="3">
    <source>
        <dbReference type="ARBA" id="ARBA00023002"/>
    </source>
</evidence>
<dbReference type="Gene3D" id="3.40.50.720">
    <property type="entry name" value="NAD(P)-binding Rossmann-like Domain"/>
    <property type="match status" value="1"/>
</dbReference>
<dbReference type="InterPro" id="IPR002204">
    <property type="entry name" value="3-OH-isobutyrate_DH-rel_CS"/>
</dbReference>
<keyword evidence="3 6" id="KW-0560">Oxidoreductase</keyword>
<dbReference type="InterPro" id="IPR011548">
    <property type="entry name" value="HIBADH"/>
</dbReference>
<dbReference type="SUPFAM" id="SSF51735">
    <property type="entry name" value="NAD(P)-binding Rossmann-fold domains"/>
    <property type="match status" value="1"/>
</dbReference>
<dbReference type="PIRSF" id="PIRSF000103">
    <property type="entry name" value="HIBADH"/>
    <property type="match status" value="1"/>
</dbReference>
<dbReference type="Pfam" id="PF03446">
    <property type="entry name" value="NAD_binding_2"/>
    <property type="match status" value="1"/>
</dbReference>
<proteinExistence type="inferred from homology"/>
<dbReference type="Pfam" id="PF14833">
    <property type="entry name" value="NAD_binding_11"/>
    <property type="match status" value="1"/>
</dbReference>
<dbReference type="InterPro" id="IPR008927">
    <property type="entry name" value="6-PGluconate_DH-like_C_sf"/>
</dbReference>
<evidence type="ECO:0000256" key="5">
    <source>
        <dbReference type="PIRSR" id="PIRSR000103-1"/>
    </source>
</evidence>
<feature type="domain" description="3-hydroxyisobutyrate dehydrogenase-like NAD-binding" evidence="8">
    <location>
        <begin position="164"/>
        <end position="285"/>
    </location>
</feature>
<dbReference type="InterPro" id="IPR029154">
    <property type="entry name" value="HIBADH-like_NADP-bd"/>
</dbReference>
<keyword evidence="2 6" id="KW-0101">Branched-chain amino acid catabolism</keyword>
<dbReference type="PANTHER" id="PTHR22981:SF7">
    <property type="entry name" value="3-HYDROXYISOBUTYRATE DEHYDROGENASE, MITOCHONDRIAL"/>
    <property type="match status" value="1"/>
</dbReference>
<feature type="domain" description="6-phosphogluconate dehydrogenase NADP-binding" evidence="7">
    <location>
        <begin position="2"/>
        <end position="161"/>
    </location>
</feature>
<dbReference type="EC" id="1.1.1.31" evidence="6"/>
<gene>
    <name evidence="9" type="ORF">SAMN00808754_0847</name>
</gene>
<dbReference type="GO" id="GO:0008442">
    <property type="term" value="F:3-hydroxyisobutyrate dehydrogenase activity"/>
    <property type="evidence" value="ECO:0007669"/>
    <property type="project" value="UniProtKB-EC"/>
</dbReference>
<feature type="active site" evidence="5">
    <location>
        <position position="170"/>
    </location>
</feature>
<name>A0A1W1VJ79_9FIRM</name>
<accession>A0A1W1VJ79</accession>
<dbReference type="PROSITE" id="PS00895">
    <property type="entry name" value="3_HYDROXYISOBUT_DH"/>
    <property type="match status" value="1"/>
</dbReference>
<evidence type="ECO:0000256" key="6">
    <source>
        <dbReference type="RuleBase" id="RU910714"/>
    </source>
</evidence>
<dbReference type="GO" id="GO:0006574">
    <property type="term" value="P:L-valine catabolic process"/>
    <property type="evidence" value="ECO:0007669"/>
    <property type="project" value="UniProtKB-UniPathway"/>
</dbReference>
<reference evidence="9 10" key="1">
    <citation type="submission" date="2017-04" db="EMBL/GenBank/DDBJ databases">
        <authorList>
            <person name="Afonso C.L."/>
            <person name="Miller P.J."/>
            <person name="Scott M.A."/>
            <person name="Spackman E."/>
            <person name="Goraichik I."/>
            <person name="Dimitrov K.M."/>
            <person name="Suarez D.L."/>
            <person name="Swayne D.E."/>
        </authorList>
    </citation>
    <scope>NUCLEOTIDE SEQUENCE [LARGE SCALE GENOMIC DNA]</scope>
    <source>
        <strain evidence="9 10">ToBE</strain>
    </source>
</reference>
<dbReference type="PANTHER" id="PTHR22981">
    <property type="entry name" value="3-HYDROXYISOBUTYRATE DEHYDROGENASE-RELATED"/>
    <property type="match status" value="1"/>
</dbReference>
<dbReference type="STRING" id="698762.SAMN00808754_0847"/>
<evidence type="ECO:0000256" key="1">
    <source>
        <dbReference type="ARBA" id="ARBA00009080"/>
    </source>
</evidence>
<dbReference type="InterPro" id="IPR015815">
    <property type="entry name" value="HIBADH-related"/>
</dbReference>
<evidence type="ECO:0000259" key="7">
    <source>
        <dbReference type="Pfam" id="PF03446"/>
    </source>
</evidence>
<comment type="similarity">
    <text evidence="1 6">Belongs to the HIBADH-related family.</text>
</comment>
<evidence type="ECO:0000313" key="9">
    <source>
        <dbReference type="EMBL" id="SMB93386.1"/>
    </source>
</evidence>
<dbReference type="UniPathway" id="UPA00362"/>
<dbReference type="Proteomes" id="UP000192569">
    <property type="component" value="Chromosome I"/>
</dbReference>
<dbReference type="EMBL" id="LT838272">
    <property type="protein sequence ID" value="SMB93386.1"/>
    <property type="molecule type" value="Genomic_DNA"/>
</dbReference>
<comment type="catalytic activity">
    <reaction evidence="6">
        <text>3-hydroxy-2-methylpropanoate + NAD(+) = 2-methyl-3-oxopropanoate + NADH + H(+)</text>
        <dbReference type="Rhea" id="RHEA:17681"/>
        <dbReference type="ChEBI" id="CHEBI:11805"/>
        <dbReference type="ChEBI" id="CHEBI:15378"/>
        <dbReference type="ChEBI" id="CHEBI:57540"/>
        <dbReference type="ChEBI" id="CHEBI:57700"/>
        <dbReference type="ChEBI" id="CHEBI:57945"/>
        <dbReference type="EC" id="1.1.1.31"/>
    </reaction>
</comment>
<evidence type="ECO:0000256" key="4">
    <source>
        <dbReference type="ARBA" id="ARBA00023027"/>
    </source>
</evidence>
<organism evidence="9 10">
    <name type="scientific">Thermanaeromonas toyohensis ToBE</name>
    <dbReference type="NCBI Taxonomy" id="698762"/>
    <lineage>
        <taxon>Bacteria</taxon>
        <taxon>Bacillati</taxon>
        <taxon>Bacillota</taxon>
        <taxon>Clostridia</taxon>
        <taxon>Neomoorellales</taxon>
        <taxon>Neomoorellaceae</taxon>
        <taxon>Thermanaeromonas</taxon>
    </lineage>
</organism>
<dbReference type="NCBIfam" id="TIGR01692">
    <property type="entry name" value="HIBADH"/>
    <property type="match status" value="1"/>
</dbReference>